<protein>
    <submittedName>
        <fullName evidence="1">Uncharacterized protein</fullName>
    </submittedName>
</protein>
<evidence type="ECO:0000313" key="1">
    <source>
        <dbReference type="EMBL" id="SCF34146.1"/>
    </source>
</evidence>
<evidence type="ECO:0000313" key="2">
    <source>
        <dbReference type="Proteomes" id="UP000199629"/>
    </source>
</evidence>
<organism evidence="1 2">
    <name type="scientific">Micromonospora chaiyaphumensis</name>
    <dbReference type="NCBI Taxonomy" id="307119"/>
    <lineage>
        <taxon>Bacteria</taxon>
        <taxon>Bacillati</taxon>
        <taxon>Actinomycetota</taxon>
        <taxon>Actinomycetes</taxon>
        <taxon>Micromonosporales</taxon>
        <taxon>Micromonosporaceae</taxon>
        <taxon>Micromonospora</taxon>
    </lineage>
</organism>
<name>A0A1C4ZMW2_9ACTN</name>
<dbReference type="RefSeq" id="WP_091270034.1">
    <property type="nucleotide sequence ID" value="NZ_FMCS01000017.1"/>
</dbReference>
<reference evidence="2" key="1">
    <citation type="submission" date="2016-06" db="EMBL/GenBank/DDBJ databases">
        <authorList>
            <person name="Varghese N."/>
            <person name="Submissions Spin"/>
        </authorList>
    </citation>
    <scope>NUCLEOTIDE SEQUENCE [LARGE SCALE GENOMIC DNA]</scope>
    <source>
        <strain evidence="2">DSM 45246</strain>
    </source>
</reference>
<proteinExistence type="predicted"/>
<gene>
    <name evidence="1" type="ORF">GA0070214_11777</name>
</gene>
<dbReference type="AlphaFoldDB" id="A0A1C4ZMW2"/>
<dbReference type="EMBL" id="FMCS01000017">
    <property type="protein sequence ID" value="SCF34146.1"/>
    <property type="molecule type" value="Genomic_DNA"/>
</dbReference>
<accession>A0A1C4ZMW2</accession>
<sequence>MRRTAPESMSVLLPSGRSLDMAIRPPDTAESAAITLIETLNPRFFNDCPICGDPATNDEHVPPARLGGRVMTRTCAPCNNRLGSFVEADLVDWIEDAITIPYFRSEGVRGRRRAGRILFRTTPEGEFVLVVDGSSHPDIAAMLASGEVDLEACRPDRNRYTIALLKQAYLAACLKFGILENDALAQVRRDLLAARDAGSKHKVPPSSLALGLTVLRRYQPLHSAVAPVVRAVLHEDAGPIEGVLLAGRTFVSWSSTLAVKVPAPVDRLNRRLHVGVPEKGTVTWLNQ</sequence>
<dbReference type="Proteomes" id="UP000199629">
    <property type="component" value="Unassembled WGS sequence"/>
</dbReference>
<keyword evidence="2" id="KW-1185">Reference proteome</keyword>